<name>A0A1Y2S9X0_9GAMM</name>
<proteinExistence type="predicted"/>
<dbReference type="Pfam" id="PF07022">
    <property type="entry name" value="Phage_CI_repr"/>
    <property type="match status" value="1"/>
</dbReference>
<dbReference type="GO" id="GO:0003677">
    <property type="term" value="F:DNA binding"/>
    <property type="evidence" value="ECO:0007669"/>
    <property type="project" value="InterPro"/>
</dbReference>
<feature type="domain" description="Bacteriophage CI repressor N-terminal" evidence="1">
    <location>
        <begin position="9"/>
        <end position="71"/>
    </location>
</feature>
<dbReference type="AlphaFoldDB" id="A0A1Y2S9X0"/>
<dbReference type="STRING" id="351656.Xvie_03404"/>
<dbReference type="Gene3D" id="1.10.260.40">
    <property type="entry name" value="lambda repressor-like DNA-binding domains"/>
    <property type="match status" value="1"/>
</dbReference>
<dbReference type="Pfam" id="PF16452">
    <property type="entry name" value="Phage_CI_C"/>
    <property type="match status" value="1"/>
</dbReference>
<dbReference type="InterPro" id="IPR010744">
    <property type="entry name" value="Phage_CI_N"/>
</dbReference>
<dbReference type="EMBL" id="MUBJ01000024">
    <property type="protein sequence ID" value="OTA14703.1"/>
    <property type="molecule type" value="Genomic_DNA"/>
</dbReference>
<dbReference type="GO" id="GO:0045892">
    <property type="term" value="P:negative regulation of DNA-templated transcription"/>
    <property type="evidence" value="ECO:0007669"/>
    <property type="project" value="InterPro"/>
</dbReference>
<gene>
    <name evidence="3" type="ORF">Xvie_03404</name>
</gene>
<comment type="caution">
    <text evidence="3">The sequence shown here is derived from an EMBL/GenBank/DDBJ whole genome shotgun (WGS) entry which is preliminary data.</text>
</comment>
<sequence length="187" mass="20818">MNLETGARAAIDRICEAYGFKTKIQLSNHLGISKGTLGNRIIRDNFPADLVLRCALETGASIEWLSFGTGSVHSTIQTDIVKLKTFKLTDEKLTTSSSLIFDKVILPKNYNELDAIRDDKSIYFVDKSNKNADDGKWLVEFSGKHSFKDLILLPGNKIRMDGGKYPIDCDIDEINVIGKVVSIYTVL</sequence>
<feature type="domain" description="Bacteriophage CI repressor C-terminal" evidence="2">
    <location>
        <begin position="83"/>
        <end position="181"/>
    </location>
</feature>
<organism evidence="3 4">
    <name type="scientific">Xenorhabdus vietnamensis</name>
    <dbReference type="NCBI Taxonomy" id="351656"/>
    <lineage>
        <taxon>Bacteria</taxon>
        <taxon>Pseudomonadati</taxon>
        <taxon>Pseudomonadota</taxon>
        <taxon>Gammaproteobacteria</taxon>
        <taxon>Enterobacterales</taxon>
        <taxon>Morganellaceae</taxon>
        <taxon>Xenorhabdus</taxon>
    </lineage>
</organism>
<evidence type="ECO:0000259" key="2">
    <source>
        <dbReference type="Pfam" id="PF16452"/>
    </source>
</evidence>
<keyword evidence="4" id="KW-1185">Reference proteome</keyword>
<dbReference type="RefSeq" id="WP_244175699.1">
    <property type="nucleotide sequence ID" value="NZ_CAWNGD010000067.1"/>
</dbReference>
<dbReference type="GO" id="GO:0051259">
    <property type="term" value="P:protein complex oligomerization"/>
    <property type="evidence" value="ECO:0007669"/>
    <property type="project" value="InterPro"/>
</dbReference>
<accession>A0A1Y2S9X0</accession>
<protein>
    <submittedName>
        <fullName evidence="3">Repressor</fullName>
    </submittedName>
</protein>
<evidence type="ECO:0000313" key="4">
    <source>
        <dbReference type="Proteomes" id="UP000194350"/>
    </source>
</evidence>
<evidence type="ECO:0000313" key="3">
    <source>
        <dbReference type="EMBL" id="OTA14703.1"/>
    </source>
</evidence>
<dbReference type="InterPro" id="IPR010982">
    <property type="entry name" value="Lambda_DNA-bd_dom_sf"/>
</dbReference>
<dbReference type="Proteomes" id="UP000194350">
    <property type="component" value="Unassembled WGS sequence"/>
</dbReference>
<reference evidence="3 4" key="1">
    <citation type="submission" date="2016-10" db="EMBL/GenBank/DDBJ databases">
        <title>Systematic genetic and metabolomic analysis of Xenorhabdus and Photorhabdus spp., highlights the requirements for a dual symbiotic and pathogenic life style.</title>
        <authorList>
            <person name="Tobias N.J."/>
            <person name="Wolff H."/>
            <person name="Djahanschiri B."/>
            <person name="Pidot S.J."/>
            <person name="Stinear T.P."/>
            <person name="Ebersberger I."/>
            <person name="Bode H.B."/>
        </authorList>
    </citation>
    <scope>NUCLEOTIDE SEQUENCE [LARGE SCALE GENOMIC DNA]</scope>
    <source>
        <strain evidence="3 4">DSM 22392</strain>
    </source>
</reference>
<evidence type="ECO:0000259" key="1">
    <source>
        <dbReference type="Pfam" id="PF07022"/>
    </source>
</evidence>
<dbReference type="InterPro" id="IPR032499">
    <property type="entry name" value="Phage_CI_C"/>
</dbReference>
<dbReference type="Gene3D" id="2.10.109.10">
    <property type="entry name" value="Umud Fragment, subunit A"/>
    <property type="match status" value="1"/>
</dbReference>